<evidence type="ECO:0000256" key="4">
    <source>
        <dbReference type="ARBA" id="ARBA00023235"/>
    </source>
</evidence>
<dbReference type="PROSITE" id="PS01129">
    <property type="entry name" value="PSI_RLU"/>
    <property type="match status" value="1"/>
</dbReference>
<feature type="active site" evidence="5">
    <location>
        <position position="142"/>
    </location>
</feature>
<dbReference type="Gene3D" id="3.10.290.10">
    <property type="entry name" value="RNA-binding S4 domain"/>
    <property type="match status" value="1"/>
</dbReference>
<comment type="function">
    <text evidence="7">Responsible for synthesis of pseudouridine from uracil.</text>
</comment>
<dbReference type="EMBL" id="CP003587">
    <property type="protein sequence ID" value="AGY56753.1"/>
    <property type="molecule type" value="Genomic_DNA"/>
</dbReference>
<proteinExistence type="inferred from homology"/>
<dbReference type="Gene3D" id="3.30.2350.10">
    <property type="entry name" value="Pseudouridine synthase"/>
    <property type="match status" value="1"/>
</dbReference>
<dbReference type="CDD" id="cd02869">
    <property type="entry name" value="PseudoU_synth_RluA_like"/>
    <property type="match status" value="1"/>
</dbReference>
<evidence type="ECO:0000256" key="7">
    <source>
        <dbReference type="RuleBase" id="RU362028"/>
    </source>
</evidence>
<dbReference type="CDD" id="cd00165">
    <property type="entry name" value="S4"/>
    <property type="match status" value="1"/>
</dbReference>
<protein>
    <recommendedName>
        <fullName evidence="7">Pseudouridine synthase</fullName>
        <ecNumber evidence="7">5.4.99.-</ecNumber>
    </recommendedName>
</protein>
<comment type="similarity">
    <text evidence="2 7">Belongs to the pseudouridine synthase RluA family.</text>
</comment>
<dbReference type="OrthoDB" id="9807829at2"/>
<dbReference type="EC" id="5.4.99.-" evidence="7"/>
<dbReference type="InterPro" id="IPR020103">
    <property type="entry name" value="PsdUridine_synth_cat_dom_sf"/>
</dbReference>
<evidence type="ECO:0000256" key="3">
    <source>
        <dbReference type="ARBA" id="ARBA00022884"/>
    </source>
</evidence>
<gene>
    <name evidence="9" type="primary">rluD</name>
    <name evidence="9" type="ORF">GKIL_0507</name>
</gene>
<feature type="domain" description="RNA-binding S4" evidence="8">
    <location>
        <begin position="19"/>
        <end position="76"/>
    </location>
</feature>
<dbReference type="Pfam" id="PF01479">
    <property type="entry name" value="S4"/>
    <property type="match status" value="1"/>
</dbReference>
<evidence type="ECO:0000256" key="2">
    <source>
        <dbReference type="ARBA" id="ARBA00010876"/>
    </source>
</evidence>
<dbReference type="SUPFAM" id="SSF55174">
    <property type="entry name" value="Alpha-L RNA-binding motif"/>
    <property type="match status" value="1"/>
</dbReference>
<dbReference type="InterPro" id="IPR006225">
    <property type="entry name" value="PsdUridine_synth_RluC/D"/>
</dbReference>
<name>U5QD21_GLOK1</name>
<dbReference type="FunFam" id="3.30.2350.10:FF:000006">
    <property type="entry name" value="Pseudouridine synthase"/>
    <property type="match status" value="1"/>
</dbReference>
<keyword evidence="3 6" id="KW-0694">RNA-binding</keyword>
<evidence type="ECO:0000313" key="10">
    <source>
        <dbReference type="Proteomes" id="UP000017396"/>
    </source>
</evidence>
<dbReference type="InterPro" id="IPR006145">
    <property type="entry name" value="PsdUridine_synth_RsuA/RluA"/>
</dbReference>
<evidence type="ECO:0000256" key="5">
    <source>
        <dbReference type="PIRSR" id="PIRSR606225-1"/>
    </source>
</evidence>
<dbReference type="SUPFAM" id="SSF55120">
    <property type="entry name" value="Pseudouridine synthase"/>
    <property type="match status" value="1"/>
</dbReference>
<comment type="catalytic activity">
    <reaction evidence="1 7">
        <text>a uridine in RNA = a pseudouridine in RNA</text>
        <dbReference type="Rhea" id="RHEA:48348"/>
        <dbReference type="Rhea" id="RHEA-COMP:12068"/>
        <dbReference type="Rhea" id="RHEA-COMP:12069"/>
        <dbReference type="ChEBI" id="CHEBI:65314"/>
        <dbReference type="ChEBI" id="CHEBI:65315"/>
    </reaction>
</comment>
<dbReference type="PANTHER" id="PTHR21600">
    <property type="entry name" value="MITOCHONDRIAL RNA PSEUDOURIDINE SYNTHASE"/>
    <property type="match status" value="1"/>
</dbReference>
<dbReference type="Proteomes" id="UP000017396">
    <property type="component" value="Chromosome"/>
</dbReference>
<dbReference type="RefSeq" id="WP_023171781.1">
    <property type="nucleotide sequence ID" value="NC_022600.1"/>
</dbReference>
<dbReference type="GO" id="GO:0003723">
    <property type="term" value="F:RNA binding"/>
    <property type="evidence" value="ECO:0007669"/>
    <property type="project" value="UniProtKB-KW"/>
</dbReference>
<organism evidence="9 10">
    <name type="scientific">Gloeobacter kilaueensis (strain ATCC BAA-2537 / CCAP 1431/1 / ULC 316 / JS1)</name>
    <dbReference type="NCBI Taxonomy" id="1183438"/>
    <lineage>
        <taxon>Bacteria</taxon>
        <taxon>Bacillati</taxon>
        <taxon>Cyanobacteriota</taxon>
        <taxon>Cyanophyceae</taxon>
        <taxon>Gloeobacterales</taxon>
        <taxon>Gloeobacteraceae</taxon>
        <taxon>Gloeobacter</taxon>
    </lineage>
</organism>
<dbReference type="SMART" id="SM00363">
    <property type="entry name" value="S4"/>
    <property type="match status" value="1"/>
</dbReference>
<dbReference type="InterPro" id="IPR006224">
    <property type="entry name" value="PsdUridine_synth_RluA-like_CS"/>
</dbReference>
<dbReference type="HOGENOM" id="CLU_016902_4_4_3"/>
<dbReference type="GO" id="GO:0000455">
    <property type="term" value="P:enzyme-directed rRNA pseudouridine synthesis"/>
    <property type="evidence" value="ECO:0007669"/>
    <property type="project" value="UniProtKB-ARBA"/>
</dbReference>
<dbReference type="InterPro" id="IPR050188">
    <property type="entry name" value="RluA_PseudoU_synthase"/>
</dbReference>
<evidence type="ECO:0000313" key="9">
    <source>
        <dbReference type="EMBL" id="AGY56753.1"/>
    </source>
</evidence>
<evidence type="ECO:0000256" key="1">
    <source>
        <dbReference type="ARBA" id="ARBA00000073"/>
    </source>
</evidence>
<reference evidence="9 10" key="1">
    <citation type="journal article" date="2013" name="PLoS ONE">
        <title>Cultivation and Complete Genome Sequencing of Gloeobacter kilaueensis sp. nov., from a Lava Cave in Kilauea Caldera, Hawai'i.</title>
        <authorList>
            <person name="Saw J.H."/>
            <person name="Schatz M."/>
            <person name="Brown M.V."/>
            <person name="Kunkel D.D."/>
            <person name="Foster J.S."/>
            <person name="Shick H."/>
            <person name="Christensen S."/>
            <person name="Hou S."/>
            <person name="Wan X."/>
            <person name="Donachie S.P."/>
        </authorList>
    </citation>
    <scope>NUCLEOTIDE SEQUENCE [LARGE SCALE GENOMIC DNA]</scope>
    <source>
        <strain evidence="10">JS</strain>
    </source>
</reference>
<sequence length="309" mass="33897">MSEIASTITLAVPPEAAGERLDRWLALQVTDLSRGRIQDLIDRGLVLRNGLPCRPRDPVRAGDALELTIPVPEPSGIEARAMALDVIYEDAELLVIDKPKGLVVHPAPGHSDDTLVNALLAHCENLSGINGTQRPGIVHRLDKDTTGLLVVAKTDRAHQSLQAQIQAKTARRDYLAIVAGAPAQIEGTIDAPIGRHPVHRQKMAVQPKGRVAITRWRVVERLGNFSLVEFGLETGRTHQIRVHCLHKGWPILGDPLYGSAKSPVNLEGQALHAYRLAFDHPLSGERLCFEAPLPAEMTKLLEVLRRRTH</sequence>
<dbReference type="KEGG" id="glj:GKIL_0507"/>
<dbReference type="eggNOG" id="COG0564">
    <property type="taxonomic scope" value="Bacteria"/>
</dbReference>
<keyword evidence="10" id="KW-1185">Reference proteome</keyword>
<dbReference type="NCBIfam" id="TIGR00005">
    <property type="entry name" value="rluA_subfam"/>
    <property type="match status" value="1"/>
</dbReference>
<dbReference type="GO" id="GO:0120159">
    <property type="term" value="F:rRNA pseudouridine synthase activity"/>
    <property type="evidence" value="ECO:0007669"/>
    <property type="project" value="UniProtKB-ARBA"/>
</dbReference>
<dbReference type="InterPro" id="IPR036986">
    <property type="entry name" value="S4_RNA-bd_sf"/>
</dbReference>
<evidence type="ECO:0000256" key="6">
    <source>
        <dbReference type="PROSITE-ProRule" id="PRU00182"/>
    </source>
</evidence>
<dbReference type="PROSITE" id="PS50889">
    <property type="entry name" value="S4"/>
    <property type="match status" value="1"/>
</dbReference>
<dbReference type="AlphaFoldDB" id="U5QD21"/>
<accession>U5QD21</accession>
<evidence type="ECO:0000259" key="8">
    <source>
        <dbReference type="SMART" id="SM00363"/>
    </source>
</evidence>
<dbReference type="InterPro" id="IPR002942">
    <property type="entry name" value="S4_RNA-bd"/>
</dbReference>
<dbReference type="STRING" id="1183438.GKIL_0507"/>
<dbReference type="PANTHER" id="PTHR21600:SF44">
    <property type="entry name" value="RIBOSOMAL LARGE SUBUNIT PSEUDOURIDINE SYNTHASE D"/>
    <property type="match status" value="1"/>
</dbReference>
<dbReference type="PATRIC" id="fig|1183438.3.peg.504"/>
<keyword evidence="4 7" id="KW-0413">Isomerase</keyword>
<dbReference type="Pfam" id="PF00849">
    <property type="entry name" value="PseudoU_synth_2"/>
    <property type="match status" value="1"/>
</dbReference>